<dbReference type="Proteomes" id="UP001178322">
    <property type="component" value="Chromosome"/>
</dbReference>
<keyword evidence="1" id="KW-0472">Membrane</keyword>
<protein>
    <recommendedName>
        <fullName evidence="4">Integral membrane protein</fullName>
    </recommendedName>
</protein>
<keyword evidence="1" id="KW-1133">Transmembrane helix</keyword>
<proteinExistence type="predicted"/>
<feature type="transmembrane region" description="Helical" evidence="1">
    <location>
        <begin position="40"/>
        <end position="61"/>
    </location>
</feature>
<feature type="transmembrane region" description="Helical" evidence="1">
    <location>
        <begin position="67"/>
        <end position="90"/>
    </location>
</feature>
<feature type="transmembrane region" description="Helical" evidence="1">
    <location>
        <begin position="134"/>
        <end position="152"/>
    </location>
</feature>
<feature type="transmembrane region" description="Helical" evidence="1">
    <location>
        <begin position="12"/>
        <end position="33"/>
    </location>
</feature>
<reference evidence="2" key="1">
    <citation type="submission" date="2023-05" db="EMBL/GenBank/DDBJ databases">
        <title>Comparative genomics of Bacillaceae isolates and their secondary metabolite potential.</title>
        <authorList>
            <person name="Song L."/>
            <person name="Nielsen L.J."/>
            <person name="Mohite O."/>
            <person name="Xu X."/>
            <person name="Weber T."/>
            <person name="Kovacs A.T."/>
        </authorList>
    </citation>
    <scope>NUCLEOTIDE SEQUENCE</scope>
    <source>
        <strain evidence="2">LY1</strain>
    </source>
</reference>
<evidence type="ECO:0000313" key="3">
    <source>
        <dbReference type="Proteomes" id="UP001178322"/>
    </source>
</evidence>
<evidence type="ECO:0008006" key="4">
    <source>
        <dbReference type="Google" id="ProtNLM"/>
    </source>
</evidence>
<dbReference type="RefSeq" id="WP_283869432.1">
    <property type="nucleotide sequence ID" value="NZ_CP126101.1"/>
</dbReference>
<sequence>MGVILEYSWELFILIELLSIGVLLLFGIFRYFFNKPTLSIMFIFLFLFMLILEGLLGLYVYQQTGEISTFQIVITIFIIYAFTFGIFDFIKLDRWMRRKIGTFRGVELLSDKDYKIIKRNNNPKYIAKKYRKSSYIHLVIFVTVQAFFWIMGTENLTEMKMYLTDLSWIEKGIAKESPYANEITFGIGAIWSIVFIIDFIYSWSYTLFPKK</sequence>
<gene>
    <name evidence="2" type="ORF">QNH24_21285</name>
</gene>
<dbReference type="EMBL" id="CP126101">
    <property type="protein sequence ID" value="WHY50798.1"/>
    <property type="molecule type" value="Genomic_DNA"/>
</dbReference>
<evidence type="ECO:0000313" key="2">
    <source>
        <dbReference type="EMBL" id="WHY50798.1"/>
    </source>
</evidence>
<feature type="transmembrane region" description="Helical" evidence="1">
    <location>
        <begin position="185"/>
        <end position="208"/>
    </location>
</feature>
<accession>A0AAX3WSH6</accession>
<keyword evidence="1" id="KW-0812">Transmembrane</keyword>
<dbReference type="AlphaFoldDB" id="A0AAX3WSH6"/>
<evidence type="ECO:0000256" key="1">
    <source>
        <dbReference type="SAM" id="Phobius"/>
    </source>
</evidence>
<name>A0AAX3WSH6_9BACI</name>
<organism evidence="2 3">
    <name type="scientific">Lysinibacillus pakistanensis</name>
    <dbReference type="NCBI Taxonomy" id="759811"/>
    <lineage>
        <taxon>Bacteria</taxon>
        <taxon>Bacillati</taxon>
        <taxon>Bacillota</taxon>
        <taxon>Bacilli</taxon>
        <taxon>Bacillales</taxon>
        <taxon>Bacillaceae</taxon>
        <taxon>Lysinibacillus</taxon>
    </lineage>
</organism>